<evidence type="ECO:0000313" key="3">
    <source>
        <dbReference type="Proteomes" id="UP001217089"/>
    </source>
</evidence>
<dbReference type="InterPro" id="IPR013762">
    <property type="entry name" value="Integrase-like_cat_sf"/>
</dbReference>
<comment type="caution">
    <text evidence="2">The sequence shown here is derived from an EMBL/GenBank/DDBJ whole genome shotgun (WGS) entry which is preliminary data.</text>
</comment>
<reference evidence="2 3" key="1">
    <citation type="submission" date="2022-12" db="EMBL/GenBank/DDBJ databases">
        <title>Chromosome-level genome of Tegillarca granosa.</title>
        <authorList>
            <person name="Kim J."/>
        </authorList>
    </citation>
    <scope>NUCLEOTIDE SEQUENCE [LARGE SCALE GENOMIC DNA]</scope>
    <source>
        <strain evidence="2">Teg-2019</strain>
        <tissue evidence="2">Adductor muscle</tissue>
    </source>
</reference>
<evidence type="ECO:0000313" key="2">
    <source>
        <dbReference type="EMBL" id="KAJ8317540.1"/>
    </source>
</evidence>
<evidence type="ECO:0008006" key="4">
    <source>
        <dbReference type="Google" id="ProtNLM"/>
    </source>
</evidence>
<accession>A0ABQ9FJT4</accession>
<dbReference type="SUPFAM" id="SSF56349">
    <property type="entry name" value="DNA breaking-rejoining enzymes"/>
    <property type="match status" value="1"/>
</dbReference>
<dbReference type="PANTHER" id="PTHR34605:SF3">
    <property type="entry name" value="P CELL-TYPE AGGLUTINATION PROTEIN MAP4-LIKE-RELATED"/>
    <property type="match status" value="1"/>
</dbReference>
<sequence length="274" mass="31514">MNLRPPHLGPFFCHLSGLPVTKYQFVSVLRKCLNFANIDTKCYKSHSFRIGAASTCAMLGMENMKIAELGRWNSSVYKNYIRIPNCPRVVWIVGSSIISHAMTRAIKSTFKKNLQLETNNLSVLWQGKPGMRWEQVFNKIKHLITFIDPPEFLLLHCGGNDIGSSLKSTRLIWSQILPRLEWRNEVNHRALNKVRVRVNRKIANFVLKNNGFYIKYPELIESNTGCFSKDNVHLSDLGNDLFLFRIQQALQTFLTTNHIVSPPYGESGPWLNMF</sequence>
<dbReference type="InterPro" id="IPR036514">
    <property type="entry name" value="SGNH_hydro_sf"/>
</dbReference>
<dbReference type="InterPro" id="IPR011010">
    <property type="entry name" value="DNA_brk_join_enz"/>
</dbReference>
<dbReference type="PANTHER" id="PTHR34605">
    <property type="entry name" value="PHAGE_INTEGRASE DOMAIN-CONTAINING PROTEIN"/>
    <property type="match status" value="1"/>
</dbReference>
<dbReference type="Gene3D" id="1.10.443.10">
    <property type="entry name" value="Intergrase catalytic core"/>
    <property type="match status" value="1"/>
</dbReference>
<name>A0ABQ9FJT4_TEGGR</name>
<protein>
    <recommendedName>
        <fullName evidence="4">SGNH hydrolase-type esterase domain-containing protein</fullName>
    </recommendedName>
</protein>
<keyword evidence="3" id="KW-1185">Reference proteome</keyword>
<dbReference type="Gene3D" id="3.40.50.1110">
    <property type="entry name" value="SGNH hydrolase"/>
    <property type="match status" value="1"/>
</dbReference>
<organism evidence="2 3">
    <name type="scientific">Tegillarca granosa</name>
    <name type="common">Malaysian cockle</name>
    <name type="synonym">Anadara granosa</name>
    <dbReference type="NCBI Taxonomy" id="220873"/>
    <lineage>
        <taxon>Eukaryota</taxon>
        <taxon>Metazoa</taxon>
        <taxon>Spiralia</taxon>
        <taxon>Lophotrochozoa</taxon>
        <taxon>Mollusca</taxon>
        <taxon>Bivalvia</taxon>
        <taxon>Autobranchia</taxon>
        <taxon>Pteriomorphia</taxon>
        <taxon>Arcoida</taxon>
        <taxon>Arcoidea</taxon>
        <taxon>Arcidae</taxon>
        <taxon>Tegillarca</taxon>
    </lineage>
</organism>
<dbReference type="SUPFAM" id="SSF52266">
    <property type="entry name" value="SGNH hydrolase"/>
    <property type="match status" value="1"/>
</dbReference>
<dbReference type="InterPro" id="IPR052925">
    <property type="entry name" value="Phage_Integrase-like_Recomb"/>
</dbReference>
<evidence type="ECO:0000256" key="1">
    <source>
        <dbReference type="ARBA" id="ARBA00023172"/>
    </source>
</evidence>
<keyword evidence="1" id="KW-0233">DNA recombination</keyword>
<dbReference type="Proteomes" id="UP001217089">
    <property type="component" value="Unassembled WGS sequence"/>
</dbReference>
<dbReference type="EMBL" id="JARBDR010000246">
    <property type="protein sequence ID" value="KAJ8317540.1"/>
    <property type="molecule type" value="Genomic_DNA"/>
</dbReference>
<gene>
    <name evidence="2" type="ORF">KUTeg_005444</name>
</gene>
<proteinExistence type="predicted"/>